<evidence type="ECO:0008006" key="3">
    <source>
        <dbReference type="Google" id="ProtNLM"/>
    </source>
</evidence>
<sequence length="70" mass="8155">MGIDGRSLRVMQVRTGRYGRGAMLNTRVRLRTNARAAHSERSCRALIAWMHARRERFLAVLLIIRPRRVP</sequence>
<gene>
    <name evidence="1" type="ORF">CA260_05060</name>
</gene>
<reference evidence="1 2" key="1">
    <citation type="journal article" date="2018" name="Genet. Mol. Biol.">
        <title>The genome sequence of Dyella jiangningensis FCAV SCS01 from a lignocellulose-decomposing microbial consortium metagenome reveals potential for biotechnological applications.</title>
        <authorList>
            <person name="Desiderato J.G."/>
            <person name="Alvarenga D.O."/>
            <person name="Constancio M.T.L."/>
            <person name="Alves L.M.C."/>
            <person name="Varani A.M."/>
        </authorList>
    </citation>
    <scope>NUCLEOTIDE SEQUENCE [LARGE SCALE GENOMIC DNA]</scope>
    <source>
        <strain evidence="1 2">FCAV SCS01</strain>
    </source>
</reference>
<organism evidence="1 2">
    <name type="scientific">Dyella jiangningensis</name>
    <dbReference type="NCBI Taxonomy" id="1379159"/>
    <lineage>
        <taxon>Bacteria</taxon>
        <taxon>Pseudomonadati</taxon>
        <taxon>Pseudomonadota</taxon>
        <taxon>Gammaproteobacteria</taxon>
        <taxon>Lysobacterales</taxon>
        <taxon>Rhodanobacteraceae</taxon>
        <taxon>Dyella</taxon>
    </lineage>
</organism>
<dbReference type="Proteomes" id="UP000248926">
    <property type="component" value="Unassembled WGS sequence"/>
</dbReference>
<evidence type="ECO:0000313" key="2">
    <source>
        <dbReference type="Proteomes" id="UP000248926"/>
    </source>
</evidence>
<dbReference type="EMBL" id="NFZS01000001">
    <property type="protein sequence ID" value="RAO77260.1"/>
    <property type="molecule type" value="Genomic_DNA"/>
</dbReference>
<name>A0A328P6N2_9GAMM</name>
<comment type="caution">
    <text evidence="1">The sequence shown here is derived from an EMBL/GenBank/DDBJ whole genome shotgun (WGS) entry which is preliminary data.</text>
</comment>
<accession>A0A328P6N2</accession>
<proteinExistence type="predicted"/>
<protein>
    <recommendedName>
        <fullName evidence="3">Transposase</fullName>
    </recommendedName>
</protein>
<dbReference type="AlphaFoldDB" id="A0A328P6N2"/>
<evidence type="ECO:0000313" key="1">
    <source>
        <dbReference type="EMBL" id="RAO77260.1"/>
    </source>
</evidence>
<keyword evidence="2" id="KW-1185">Reference proteome</keyword>